<dbReference type="OrthoDB" id="198857at2759"/>
<evidence type="ECO:0000256" key="2">
    <source>
        <dbReference type="SAM" id="MobiDB-lite"/>
    </source>
</evidence>
<feature type="region of interest" description="Disordered" evidence="2">
    <location>
        <begin position="436"/>
        <end position="561"/>
    </location>
</feature>
<dbReference type="Gene3D" id="3.40.50.620">
    <property type="entry name" value="HUPs"/>
    <property type="match status" value="1"/>
</dbReference>
<dbReference type="EMBL" id="NWUJ01000007">
    <property type="protein sequence ID" value="PFH33927.1"/>
    <property type="molecule type" value="Genomic_DNA"/>
</dbReference>
<proteinExistence type="predicted"/>
<organism evidence="4 5">
    <name type="scientific">Besnoitia besnoiti</name>
    <name type="common">Apicomplexan protozoan</name>
    <dbReference type="NCBI Taxonomy" id="94643"/>
    <lineage>
        <taxon>Eukaryota</taxon>
        <taxon>Sar</taxon>
        <taxon>Alveolata</taxon>
        <taxon>Apicomplexa</taxon>
        <taxon>Conoidasida</taxon>
        <taxon>Coccidia</taxon>
        <taxon>Eucoccidiorida</taxon>
        <taxon>Eimeriorina</taxon>
        <taxon>Sarcocystidae</taxon>
        <taxon>Besnoitia</taxon>
    </lineage>
</organism>
<dbReference type="KEGG" id="bbes:BESB_070790"/>
<evidence type="ECO:0000313" key="5">
    <source>
        <dbReference type="Proteomes" id="UP000224006"/>
    </source>
</evidence>
<keyword evidence="1" id="KW-0808">Transferase</keyword>
<feature type="compositionally biased region" description="Basic and acidic residues" evidence="2">
    <location>
        <begin position="544"/>
        <end position="561"/>
    </location>
</feature>
<evidence type="ECO:0000259" key="3">
    <source>
        <dbReference type="Pfam" id="PF01171"/>
    </source>
</evidence>
<dbReference type="RefSeq" id="XP_029217936.1">
    <property type="nucleotide sequence ID" value="XM_029365452.1"/>
</dbReference>
<dbReference type="Pfam" id="PF01171">
    <property type="entry name" value="ATP_bind_3"/>
    <property type="match status" value="1"/>
</dbReference>
<feature type="region of interest" description="Disordered" evidence="2">
    <location>
        <begin position="605"/>
        <end position="657"/>
    </location>
</feature>
<protein>
    <submittedName>
        <fullName evidence="4">PP-loop family protein</fullName>
    </submittedName>
</protein>
<dbReference type="STRING" id="94643.A0A2A9ME73"/>
<feature type="compositionally biased region" description="Low complexity" evidence="2">
    <location>
        <begin position="518"/>
        <end position="538"/>
    </location>
</feature>
<dbReference type="GO" id="GO:0002143">
    <property type="term" value="P:tRNA wobble position uridine thiolation"/>
    <property type="evidence" value="ECO:0007669"/>
    <property type="project" value="TreeGrafter"/>
</dbReference>
<reference evidence="4 5" key="1">
    <citation type="submission" date="2017-09" db="EMBL/GenBank/DDBJ databases">
        <title>Genome sequencing of Besnoitia besnoiti strain Bb-Ger1.</title>
        <authorList>
            <person name="Schares G."/>
            <person name="Venepally P."/>
            <person name="Lorenzi H.A."/>
        </authorList>
    </citation>
    <scope>NUCLEOTIDE SEQUENCE [LARGE SCALE GENOMIC DNA]</scope>
    <source>
        <strain evidence="4 5">Bb-Ger1</strain>
    </source>
</reference>
<dbReference type="GO" id="GO:0016740">
    <property type="term" value="F:transferase activity"/>
    <property type="evidence" value="ECO:0007669"/>
    <property type="project" value="UniProtKB-KW"/>
</dbReference>
<dbReference type="InterPro" id="IPR011063">
    <property type="entry name" value="TilS/TtcA_N"/>
</dbReference>
<dbReference type="AlphaFoldDB" id="A0A2A9ME73"/>
<dbReference type="VEuPathDB" id="ToxoDB:BESB_070790"/>
<evidence type="ECO:0000313" key="4">
    <source>
        <dbReference type="EMBL" id="PFH33927.1"/>
    </source>
</evidence>
<feature type="compositionally biased region" description="Basic and acidic residues" evidence="2">
    <location>
        <begin position="279"/>
        <end position="291"/>
    </location>
</feature>
<dbReference type="PANTHER" id="PTHR11807">
    <property type="entry name" value="ATPASES OF THE PP SUPERFAMILY-RELATED"/>
    <property type="match status" value="1"/>
</dbReference>
<name>A0A2A9ME73_BESBE</name>
<comment type="caution">
    <text evidence="4">The sequence shown here is derived from an EMBL/GenBank/DDBJ whole genome shotgun (WGS) entry which is preliminary data.</text>
</comment>
<feature type="domain" description="tRNA(Ile)-lysidine/2-thiocytidine synthase N-terminal" evidence="3">
    <location>
        <begin position="306"/>
        <end position="407"/>
    </location>
</feature>
<dbReference type="PANTHER" id="PTHR11807:SF12">
    <property type="entry name" value="CYTOPLASMIC TRNA 2-THIOLATION PROTEIN 1"/>
    <property type="match status" value="1"/>
</dbReference>
<dbReference type="GeneID" id="40312005"/>
<gene>
    <name evidence="4" type="ORF">BESB_070790</name>
</gene>
<keyword evidence="5" id="KW-1185">Reference proteome</keyword>
<dbReference type="Proteomes" id="UP000224006">
    <property type="component" value="Unassembled WGS sequence"/>
</dbReference>
<dbReference type="GO" id="GO:0000049">
    <property type="term" value="F:tRNA binding"/>
    <property type="evidence" value="ECO:0007669"/>
    <property type="project" value="TreeGrafter"/>
</dbReference>
<feature type="region of interest" description="Disordered" evidence="2">
    <location>
        <begin position="1"/>
        <end position="20"/>
    </location>
</feature>
<feature type="compositionally biased region" description="Low complexity" evidence="2">
    <location>
        <begin position="264"/>
        <end position="277"/>
    </location>
</feature>
<dbReference type="InterPro" id="IPR014729">
    <property type="entry name" value="Rossmann-like_a/b/a_fold"/>
</dbReference>
<evidence type="ECO:0000256" key="1">
    <source>
        <dbReference type="ARBA" id="ARBA00022679"/>
    </source>
</evidence>
<feature type="region of interest" description="Disordered" evidence="2">
    <location>
        <begin position="241"/>
        <end position="293"/>
    </location>
</feature>
<dbReference type="SUPFAM" id="SSF52402">
    <property type="entry name" value="Adenine nucleotide alpha hydrolases-like"/>
    <property type="match status" value="2"/>
</dbReference>
<accession>A0A2A9ME73</accession>
<dbReference type="GO" id="GO:0002144">
    <property type="term" value="C:cytosolic tRNA wobble base thiouridylase complex"/>
    <property type="evidence" value="ECO:0007669"/>
    <property type="project" value="TreeGrafter"/>
</dbReference>
<sequence length="657" mass="69127">MKEAASSPPHPVDAEPAAASGPSVTFASPSACSSTALAASSSSCSSKAFPPMRCQFCGSPRVSLVRVASRLRSCRSCFIRAFEDEVLAFIRQFSLLRRGQKVAVCVSGGKDSVVLLHVLHTLNERENLGLSLHLLAVDEGIKGYRDHALASVQRNSQLYQLPLHVVSYDALYQGWTMDRIAAQDLAMRKASPPQDDAKTGSASAAEACAASAAASSRLLSSASGSRLCSCRGGGGVGGASCAGAPRDAEGQQPSSSSGDRDQIPSCCPSASSSSAASVAEKRGRGEGDKASGGKGFTHSCTFCGIFRRQAFERGAQDIGADVLCTGHNADDGAETFLMNILRGDVQRLPVSGAPLTGSSEGPSVMRVKPLFAAYQKEIVLYAHFTRLDYFATECTYSGAAYRGLVRNFLSSLQDHHQQQRVLDLLRAARMLWQPPAPALPAREEKEGLVSARGGGREGDEADVVCGGGRGETEKRGSEEDAAWVEDASSTEACGLPSAEPDSASLEVESPQPAPHTRASSVSGAAASSKSASCSCISAGRNPRARRESAQAERERHPPQKPDDLRPCVLCGFLTKNDFCRACALVKALNENKLNFVGLSARKAGRLMDGEGNKPKKKAEKRNGRAGASACEKGLPQREQQACGGGDRTEGLRGSLAW</sequence>
<dbReference type="GO" id="GO:0005739">
    <property type="term" value="C:mitochondrion"/>
    <property type="evidence" value="ECO:0007669"/>
    <property type="project" value="TreeGrafter"/>
</dbReference>